<evidence type="ECO:0000256" key="1">
    <source>
        <dbReference type="SAM" id="SignalP"/>
    </source>
</evidence>
<proteinExistence type="predicted"/>
<keyword evidence="1" id="KW-0732">Signal</keyword>
<feature type="signal peptide" evidence="1">
    <location>
        <begin position="1"/>
        <end position="18"/>
    </location>
</feature>
<evidence type="ECO:0000313" key="3">
    <source>
        <dbReference type="Proteomes" id="UP001168821"/>
    </source>
</evidence>
<sequence>MSKIVLVLLVALVVETLGQPAFLSDKTVKCYDQECPNTTTACRKTIRTSEDKSTLNTIISCLDAQDMVLKDFRNDEENPFGPGTTFQSTSFSGTYTSHNGGPINVNINNDIDPHSNVEDFS</sequence>
<keyword evidence="3" id="KW-1185">Reference proteome</keyword>
<protein>
    <submittedName>
        <fullName evidence="2">Uncharacterized protein</fullName>
    </submittedName>
</protein>
<dbReference type="EMBL" id="JALNTZ010000002">
    <property type="protein sequence ID" value="KAJ3663756.1"/>
    <property type="molecule type" value="Genomic_DNA"/>
</dbReference>
<name>A0AA38MPA2_9CUCU</name>
<gene>
    <name evidence="2" type="ORF">Zmor_007983</name>
</gene>
<accession>A0AA38MPA2</accession>
<organism evidence="2 3">
    <name type="scientific">Zophobas morio</name>
    <dbReference type="NCBI Taxonomy" id="2755281"/>
    <lineage>
        <taxon>Eukaryota</taxon>
        <taxon>Metazoa</taxon>
        <taxon>Ecdysozoa</taxon>
        <taxon>Arthropoda</taxon>
        <taxon>Hexapoda</taxon>
        <taxon>Insecta</taxon>
        <taxon>Pterygota</taxon>
        <taxon>Neoptera</taxon>
        <taxon>Endopterygota</taxon>
        <taxon>Coleoptera</taxon>
        <taxon>Polyphaga</taxon>
        <taxon>Cucujiformia</taxon>
        <taxon>Tenebrionidae</taxon>
        <taxon>Zophobas</taxon>
    </lineage>
</organism>
<dbReference type="Proteomes" id="UP001168821">
    <property type="component" value="Unassembled WGS sequence"/>
</dbReference>
<reference evidence="2" key="1">
    <citation type="journal article" date="2023" name="G3 (Bethesda)">
        <title>Whole genome assemblies of Zophobas morio and Tenebrio molitor.</title>
        <authorList>
            <person name="Kaur S."/>
            <person name="Stinson S.A."/>
            <person name="diCenzo G.C."/>
        </authorList>
    </citation>
    <scope>NUCLEOTIDE SEQUENCE</scope>
    <source>
        <strain evidence="2">QUZm001</strain>
    </source>
</reference>
<feature type="chain" id="PRO_5041283737" evidence="1">
    <location>
        <begin position="19"/>
        <end position="121"/>
    </location>
</feature>
<comment type="caution">
    <text evidence="2">The sequence shown here is derived from an EMBL/GenBank/DDBJ whole genome shotgun (WGS) entry which is preliminary data.</text>
</comment>
<dbReference type="AlphaFoldDB" id="A0AA38MPA2"/>
<evidence type="ECO:0000313" key="2">
    <source>
        <dbReference type="EMBL" id="KAJ3663756.1"/>
    </source>
</evidence>